<dbReference type="Pfam" id="PF02754">
    <property type="entry name" value="CCG"/>
    <property type="match status" value="2"/>
</dbReference>
<dbReference type="GO" id="GO:0046872">
    <property type="term" value="F:metal ion binding"/>
    <property type="evidence" value="ECO:0007669"/>
    <property type="project" value="UniProtKB-KW"/>
</dbReference>
<evidence type="ECO:0000259" key="6">
    <source>
        <dbReference type="PROSITE" id="PS51379"/>
    </source>
</evidence>
<keyword evidence="1" id="KW-0004">4Fe-4S</keyword>
<gene>
    <name evidence="7" type="ORF">DRP53_01035</name>
</gene>
<feature type="domain" description="4Fe-4S ferredoxin-type" evidence="6">
    <location>
        <begin position="6"/>
        <end position="38"/>
    </location>
</feature>
<name>A0A660SNR3_UNCW3</name>
<dbReference type="PANTHER" id="PTHR43255:SF1">
    <property type="entry name" value="IRON-SULFUR-BINDING OXIDOREDUCTASE FADF-RELATED"/>
    <property type="match status" value="1"/>
</dbReference>
<protein>
    <submittedName>
        <fullName evidence="7">(Fe-S)-binding protein</fullName>
    </submittedName>
</protein>
<dbReference type="Proteomes" id="UP000268469">
    <property type="component" value="Unassembled WGS sequence"/>
</dbReference>
<dbReference type="PANTHER" id="PTHR43255">
    <property type="entry name" value="IRON-SULFUR-BINDING OXIDOREDUCTASE FADF-RELATED-RELATED"/>
    <property type="match status" value="1"/>
</dbReference>
<sequence>MGEVLNLLSETRGLVCIECGRCTGICPVSRAESRFSPRSVLVRMIHEDVEGLKDNPHIWYCLTCGLCSEVCPMELDYLQFTALTRKIANRLGEEAYCSHGGALQSLMRIMTDPKLKPDKFQWAEGLKFNKRSEIGYFTGCLPFFDTIFYDLKLETGSIARSAVRLLNRIGIEPALIPEERCCGHDLLWMGDLENFRKLAEHNIEVIEKQGLKKVVFSCPEGYRTFKLDYPRHFGSLPFEVYHIFELLKGHKFETEKKTITYQDPCRLSHHLGLDQLPRDIIASTGLDLVEMRHTRRKSICCGVASWISCTVYSKRIQLSRLEEARATGAEILATSCPKCLIHLNCAQQDLPEGDRIPIQDLLTLIS</sequence>
<dbReference type="Gene3D" id="1.10.1060.10">
    <property type="entry name" value="Alpha-helical ferredoxin"/>
    <property type="match status" value="1"/>
</dbReference>
<dbReference type="InterPro" id="IPR017896">
    <property type="entry name" value="4Fe4S_Fe-S-bd"/>
</dbReference>
<evidence type="ECO:0000256" key="2">
    <source>
        <dbReference type="ARBA" id="ARBA00022723"/>
    </source>
</evidence>
<dbReference type="Pfam" id="PF13183">
    <property type="entry name" value="Fer4_8"/>
    <property type="match status" value="1"/>
</dbReference>
<dbReference type="PROSITE" id="PS00198">
    <property type="entry name" value="4FE4S_FER_1"/>
    <property type="match status" value="1"/>
</dbReference>
<dbReference type="InterPro" id="IPR009051">
    <property type="entry name" value="Helical_ferredxn"/>
</dbReference>
<evidence type="ECO:0000256" key="3">
    <source>
        <dbReference type="ARBA" id="ARBA00023002"/>
    </source>
</evidence>
<keyword evidence="5" id="KW-0411">Iron-sulfur</keyword>
<keyword evidence="3" id="KW-0560">Oxidoreductase</keyword>
<keyword evidence="2" id="KW-0479">Metal-binding</keyword>
<evidence type="ECO:0000313" key="7">
    <source>
        <dbReference type="EMBL" id="RKX71620.1"/>
    </source>
</evidence>
<keyword evidence="4" id="KW-0408">Iron</keyword>
<dbReference type="EMBL" id="QNBE01000005">
    <property type="protein sequence ID" value="RKX71620.1"/>
    <property type="molecule type" value="Genomic_DNA"/>
</dbReference>
<evidence type="ECO:0000313" key="8">
    <source>
        <dbReference type="Proteomes" id="UP000268469"/>
    </source>
</evidence>
<reference evidence="7 8" key="1">
    <citation type="submission" date="2018-06" db="EMBL/GenBank/DDBJ databases">
        <title>Extensive metabolic versatility and redundancy in microbially diverse, dynamic hydrothermal sediments.</title>
        <authorList>
            <person name="Dombrowski N."/>
            <person name="Teske A."/>
            <person name="Baker B.J."/>
        </authorList>
    </citation>
    <scope>NUCLEOTIDE SEQUENCE [LARGE SCALE GENOMIC DNA]</scope>
    <source>
        <strain evidence="7">B36_G15</strain>
    </source>
</reference>
<dbReference type="InterPro" id="IPR051460">
    <property type="entry name" value="HdrC_iron-sulfur_subunit"/>
</dbReference>
<evidence type="ECO:0000256" key="5">
    <source>
        <dbReference type="ARBA" id="ARBA00023014"/>
    </source>
</evidence>
<dbReference type="GO" id="GO:0005886">
    <property type="term" value="C:plasma membrane"/>
    <property type="evidence" value="ECO:0007669"/>
    <property type="project" value="TreeGrafter"/>
</dbReference>
<dbReference type="SUPFAM" id="SSF46548">
    <property type="entry name" value="alpha-helical ferredoxin"/>
    <property type="match status" value="1"/>
</dbReference>
<organism evidence="7 8">
    <name type="scientific">candidate division WOR-3 bacterium</name>
    <dbReference type="NCBI Taxonomy" id="2052148"/>
    <lineage>
        <taxon>Bacteria</taxon>
        <taxon>Bacteria division WOR-3</taxon>
    </lineage>
</organism>
<accession>A0A660SNR3</accession>
<evidence type="ECO:0000256" key="4">
    <source>
        <dbReference type="ARBA" id="ARBA00023004"/>
    </source>
</evidence>
<dbReference type="PROSITE" id="PS51379">
    <property type="entry name" value="4FE4S_FER_2"/>
    <property type="match status" value="1"/>
</dbReference>
<comment type="caution">
    <text evidence="7">The sequence shown here is derived from an EMBL/GenBank/DDBJ whole genome shotgun (WGS) entry which is preliminary data.</text>
</comment>
<dbReference type="InterPro" id="IPR004017">
    <property type="entry name" value="Cys_rich_dom"/>
</dbReference>
<dbReference type="GO" id="GO:0051539">
    <property type="term" value="F:4 iron, 4 sulfur cluster binding"/>
    <property type="evidence" value="ECO:0007669"/>
    <property type="project" value="UniProtKB-KW"/>
</dbReference>
<dbReference type="AlphaFoldDB" id="A0A660SNR3"/>
<dbReference type="InterPro" id="IPR017900">
    <property type="entry name" value="4Fe4S_Fe_S_CS"/>
</dbReference>
<proteinExistence type="predicted"/>
<evidence type="ECO:0000256" key="1">
    <source>
        <dbReference type="ARBA" id="ARBA00022485"/>
    </source>
</evidence>
<dbReference type="GO" id="GO:0016491">
    <property type="term" value="F:oxidoreductase activity"/>
    <property type="evidence" value="ECO:0007669"/>
    <property type="project" value="UniProtKB-KW"/>
</dbReference>